<keyword evidence="8" id="KW-1185">Reference proteome</keyword>
<evidence type="ECO:0000256" key="5">
    <source>
        <dbReference type="ARBA" id="ARBA00041564"/>
    </source>
</evidence>
<reference evidence="7 8" key="2">
    <citation type="submission" date="2018-03" db="EMBL/GenBank/DDBJ databases">
        <title>The ancient ancestry and fast evolution of plastids.</title>
        <authorList>
            <person name="Moore K.R."/>
            <person name="Magnabosco C."/>
            <person name="Momper L."/>
            <person name="Gold D.A."/>
            <person name="Bosak T."/>
            <person name="Fournier G.P."/>
        </authorList>
    </citation>
    <scope>NUCLEOTIDE SEQUENCE [LARGE SCALE GENOMIC DNA]</scope>
    <source>
        <strain evidence="7 8">CCAP 1448/3</strain>
    </source>
</reference>
<evidence type="ECO:0000256" key="4">
    <source>
        <dbReference type="ARBA" id="ARBA00023235"/>
    </source>
</evidence>
<evidence type="ECO:0000313" key="8">
    <source>
        <dbReference type="Proteomes" id="UP000238762"/>
    </source>
</evidence>
<dbReference type="InterPro" id="IPR015890">
    <property type="entry name" value="Chorismate_C"/>
</dbReference>
<organism evidence="7 8">
    <name type="scientific">Merismopedia glauca CCAP 1448/3</name>
    <dbReference type="NCBI Taxonomy" id="1296344"/>
    <lineage>
        <taxon>Bacteria</taxon>
        <taxon>Bacillati</taxon>
        <taxon>Cyanobacteriota</taxon>
        <taxon>Cyanophyceae</taxon>
        <taxon>Synechococcales</taxon>
        <taxon>Merismopediaceae</taxon>
        <taxon>Merismopedia</taxon>
    </lineage>
</organism>
<dbReference type="RefSeq" id="WP_106290070.1">
    <property type="nucleotide sequence ID" value="NZ_CAWNTC010000137.1"/>
</dbReference>
<dbReference type="Gene3D" id="3.60.120.10">
    <property type="entry name" value="Anthranilate synthase"/>
    <property type="match status" value="1"/>
</dbReference>
<evidence type="ECO:0000313" key="7">
    <source>
        <dbReference type="EMBL" id="PSB01457.1"/>
    </source>
</evidence>
<dbReference type="PANTHER" id="PTHR42839">
    <property type="entry name" value="ISOCHORISMATE SYNTHASE ENTC"/>
    <property type="match status" value="1"/>
</dbReference>
<dbReference type="EC" id="5.4.4.2" evidence="3"/>
<dbReference type="Pfam" id="PF00425">
    <property type="entry name" value="Chorismate_bind"/>
    <property type="match status" value="1"/>
</dbReference>
<dbReference type="InterPro" id="IPR005801">
    <property type="entry name" value="ADC_synthase"/>
</dbReference>
<feature type="domain" description="Chorismate-utilising enzyme C-terminal" evidence="6">
    <location>
        <begin position="212"/>
        <end position="465"/>
    </location>
</feature>
<evidence type="ECO:0000259" key="6">
    <source>
        <dbReference type="Pfam" id="PF00425"/>
    </source>
</evidence>
<reference evidence="7 8" key="1">
    <citation type="submission" date="2018-02" db="EMBL/GenBank/DDBJ databases">
        <authorList>
            <person name="Cohen D.B."/>
            <person name="Kent A.D."/>
        </authorList>
    </citation>
    <scope>NUCLEOTIDE SEQUENCE [LARGE SCALE GENOMIC DNA]</scope>
    <source>
        <strain evidence="7 8">CCAP 1448/3</strain>
    </source>
</reference>
<protein>
    <recommendedName>
        <fullName evidence="3">isochorismate synthase</fullName>
        <ecNumber evidence="3">5.4.4.2</ecNumber>
    </recommendedName>
    <alternativeName>
        <fullName evidence="5">Isochorismate mutase</fullName>
    </alternativeName>
</protein>
<evidence type="ECO:0000256" key="1">
    <source>
        <dbReference type="ARBA" id="ARBA00000799"/>
    </source>
</evidence>
<dbReference type="InterPro" id="IPR004561">
    <property type="entry name" value="IsoChor_synthase"/>
</dbReference>
<proteinExistence type="inferred from homology"/>
<dbReference type="GO" id="GO:0008909">
    <property type="term" value="F:isochorismate synthase activity"/>
    <property type="evidence" value="ECO:0007669"/>
    <property type="project" value="UniProtKB-EC"/>
</dbReference>
<accession>A0A2T1BZV5</accession>
<dbReference type="OrthoDB" id="9803598at2"/>
<keyword evidence="4" id="KW-0413">Isomerase</keyword>
<comment type="catalytic activity">
    <reaction evidence="1">
        <text>chorismate = isochorismate</text>
        <dbReference type="Rhea" id="RHEA:18985"/>
        <dbReference type="ChEBI" id="CHEBI:29748"/>
        <dbReference type="ChEBI" id="CHEBI:29780"/>
        <dbReference type="EC" id="5.4.4.2"/>
    </reaction>
</comment>
<comment type="similarity">
    <text evidence="2">Belongs to the isochorismate synthase family.</text>
</comment>
<comment type="caution">
    <text evidence="7">The sequence shown here is derived from an EMBL/GenBank/DDBJ whole genome shotgun (WGS) entry which is preliminary data.</text>
</comment>
<dbReference type="EMBL" id="PVWJ01000106">
    <property type="protein sequence ID" value="PSB01457.1"/>
    <property type="molecule type" value="Genomic_DNA"/>
</dbReference>
<gene>
    <name evidence="7" type="ORF">C7B64_18190</name>
</gene>
<dbReference type="Proteomes" id="UP000238762">
    <property type="component" value="Unassembled WGS sequence"/>
</dbReference>
<sequence>MTVTPLRPHRFQDYDELHQFLLLCQQNLHHKEQSKIISISLEVPAIDPLVILEKMAQPERLSFYWEQPEKSEAIAAIDAVTYLTVAGDSRFQAAEEFMAECLEKTTIVGDKNHRWLEPLFFCIFTFLDRVTQPHPPFLPATVFLPKLQVFRRGNTGGLVANLKVDKKTNIDALTKQTWQQFQLVKKQGNSVGNRLTKSSYKPSIQIVDRESDRFKSGVNSALELIKNNQISKIVLAHCIEVIVSEKISVVECLNKLRDRHPDCYIFAANNGKGQVFLGASPERLISIKNGQLIADALAGSAPRGKTPTQDAEFANLLLSSEKERREHHAVLEFITDRLQKLGLTPQAAEVPQILPLANIQHIWTPIQAQVTPKVHPLQIISLLHPTPAVAGTPTKIACQHIRRFEPFERGLYAAPLGWINHQGDAEFIVGIRSALVEGDRAKLYAGAGIVAGSDPEQEFAEIQLKLQPLLKALV</sequence>
<dbReference type="NCBIfam" id="TIGR00543">
    <property type="entry name" value="isochor_syn"/>
    <property type="match status" value="1"/>
</dbReference>
<dbReference type="SUPFAM" id="SSF56322">
    <property type="entry name" value="ADC synthase"/>
    <property type="match status" value="1"/>
</dbReference>
<evidence type="ECO:0000256" key="2">
    <source>
        <dbReference type="ARBA" id="ARBA00005297"/>
    </source>
</evidence>
<dbReference type="PANTHER" id="PTHR42839:SF2">
    <property type="entry name" value="ISOCHORISMATE SYNTHASE ENTC"/>
    <property type="match status" value="1"/>
</dbReference>
<evidence type="ECO:0000256" key="3">
    <source>
        <dbReference type="ARBA" id="ARBA00012824"/>
    </source>
</evidence>
<dbReference type="AlphaFoldDB" id="A0A2T1BZV5"/>
<name>A0A2T1BZV5_9CYAN</name>